<name>A0A6C0I048_9ZZZZ</name>
<protein>
    <submittedName>
        <fullName evidence="1">Uncharacterized protein</fullName>
    </submittedName>
</protein>
<accession>A0A6C0I048</accession>
<dbReference type="EMBL" id="MN740045">
    <property type="protein sequence ID" value="QHT85777.1"/>
    <property type="molecule type" value="Genomic_DNA"/>
</dbReference>
<dbReference type="AlphaFoldDB" id="A0A6C0I048"/>
<sequence>MTKLRKKNKNNCIYMSESLRLSNEIGKWNRIKSTVKKFVKRVNEFREGFIVKDNSNTKTLFGLNKTDDNTVYLENDGVNNREDLVFIDFDSMSFTFFKKTIDNANTELRMHKINYIIEQLTRFNILSDQHYLLITMDAPNSSAYRFERFHVDKLPVNYLDSPNKKFFSMMFDSELNGINSRITNYTIIHYLNNSVSTTIGTDMEVRFRAKKGTVLCIKNDSNKHSAPYIITKNEHLRRFGNSFQASLIEKSDKNYETRNLYRTQVKQLSDQKVFDIQKYISENSDKIETITLSEEELLQMEKPKLREISFNDYFHSNSSRFAFEYGGSKKNKKRNRKTKKI</sequence>
<reference evidence="1" key="1">
    <citation type="journal article" date="2020" name="Nature">
        <title>Giant virus diversity and host interactions through global metagenomics.</title>
        <authorList>
            <person name="Schulz F."/>
            <person name="Roux S."/>
            <person name="Paez-Espino D."/>
            <person name="Jungbluth S."/>
            <person name="Walsh D.A."/>
            <person name="Denef V.J."/>
            <person name="McMahon K.D."/>
            <person name="Konstantinidis K.T."/>
            <person name="Eloe-Fadrosh E.A."/>
            <person name="Kyrpides N.C."/>
            <person name="Woyke T."/>
        </authorList>
    </citation>
    <scope>NUCLEOTIDE SEQUENCE</scope>
    <source>
        <strain evidence="1">GVMAG-M-3300023184-182</strain>
    </source>
</reference>
<proteinExistence type="predicted"/>
<organism evidence="1">
    <name type="scientific">viral metagenome</name>
    <dbReference type="NCBI Taxonomy" id="1070528"/>
    <lineage>
        <taxon>unclassified sequences</taxon>
        <taxon>metagenomes</taxon>
        <taxon>organismal metagenomes</taxon>
    </lineage>
</organism>
<evidence type="ECO:0000313" key="1">
    <source>
        <dbReference type="EMBL" id="QHT85777.1"/>
    </source>
</evidence>